<dbReference type="PANTHER" id="PTHR36473:SF1">
    <property type="entry name" value="GENE 11100-RELATED"/>
    <property type="match status" value="1"/>
</dbReference>
<evidence type="ECO:0000313" key="2">
    <source>
        <dbReference type="Proteomes" id="UP001176940"/>
    </source>
</evidence>
<comment type="caution">
    <text evidence="1">The sequence shown here is derived from an EMBL/GenBank/DDBJ whole genome shotgun (WGS) entry which is preliminary data.</text>
</comment>
<organism evidence="1 2">
    <name type="scientific">Ranitomeya imitator</name>
    <name type="common">mimic poison frog</name>
    <dbReference type="NCBI Taxonomy" id="111125"/>
    <lineage>
        <taxon>Eukaryota</taxon>
        <taxon>Metazoa</taxon>
        <taxon>Chordata</taxon>
        <taxon>Craniata</taxon>
        <taxon>Vertebrata</taxon>
        <taxon>Euteleostomi</taxon>
        <taxon>Amphibia</taxon>
        <taxon>Batrachia</taxon>
        <taxon>Anura</taxon>
        <taxon>Neobatrachia</taxon>
        <taxon>Hyloidea</taxon>
        <taxon>Dendrobatidae</taxon>
        <taxon>Dendrobatinae</taxon>
        <taxon>Ranitomeya</taxon>
    </lineage>
</organism>
<name>A0ABN9LG18_9NEOB</name>
<evidence type="ECO:0000313" key="1">
    <source>
        <dbReference type="EMBL" id="CAJ0937279.1"/>
    </source>
</evidence>
<dbReference type="PANTHER" id="PTHR36473">
    <property type="entry name" value="CHROMOSOME 3 OPEN READING FRAME 49"/>
    <property type="match status" value="1"/>
</dbReference>
<reference evidence="1" key="1">
    <citation type="submission" date="2023-07" db="EMBL/GenBank/DDBJ databases">
        <authorList>
            <person name="Stuckert A."/>
        </authorList>
    </citation>
    <scope>NUCLEOTIDE SEQUENCE</scope>
</reference>
<dbReference type="InterPro" id="IPR055322">
    <property type="entry name" value="C3orf49-like"/>
</dbReference>
<sequence length="131" mass="15652">MFLQEVDDLIETIADKSSKLLAQRHEELRECESLGDEILQCSKQFQKISKKNTRKYKFKNISHDWHIGSLQKRNDAMLICRLHLTFIHFHKAEQRDMQPRDSNMFFEHTEQTQLAPEHAQMTPYPSMFTKE</sequence>
<dbReference type="EMBL" id="CAUEEQ010013321">
    <property type="protein sequence ID" value="CAJ0937279.1"/>
    <property type="molecule type" value="Genomic_DNA"/>
</dbReference>
<evidence type="ECO:0008006" key="3">
    <source>
        <dbReference type="Google" id="ProtNLM"/>
    </source>
</evidence>
<keyword evidence="2" id="KW-1185">Reference proteome</keyword>
<protein>
    <recommendedName>
        <fullName evidence="3">V-SNARE coiled-coil homology domain-containing protein</fullName>
    </recommendedName>
</protein>
<accession>A0ABN9LG18</accession>
<gene>
    <name evidence="1" type="ORF">RIMI_LOCUS7125561</name>
</gene>
<dbReference type="Proteomes" id="UP001176940">
    <property type="component" value="Unassembled WGS sequence"/>
</dbReference>
<proteinExistence type="predicted"/>